<reference evidence="1 2" key="1">
    <citation type="submission" date="2016-10" db="EMBL/GenBank/DDBJ databases">
        <title>Draft Genome sequence of Roseomonas sp. strain M3.</title>
        <authorList>
            <person name="Subhash Y."/>
            <person name="Lee S."/>
        </authorList>
    </citation>
    <scope>NUCLEOTIDE SEQUENCE [LARGE SCALE GENOMIC DNA]</scope>
    <source>
        <strain evidence="1 2">M3</strain>
    </source>
</reference>
<dbReference type="AlphaFoldDB" id="A0A1V2H2J6"/>
<gene>
    <name evidence="1" type="ORF">BKE38_12510</name>
</gene>
<dbReference type="Proteomes" id="UP000188879">
    <property type="component" value="Unassembled WGS sequence"/>
</dbReference>
<protein>
    <submittedName>
        <fullName evidence="1">Uncharacterized protein</fullName>
    </submittedName>
</protein>
<comment type="caution">
    <text evidence="1">The sequence shown here is derived from an EMBL/GenBank/DDBJ whole genome shotgun (WGS) entry which is preliminary data.</text>
</comment>
<dbReference type="RefSeq" id="WP_076957692.1">
    <property type="nucleotide sequence ID" value="NZ_MLCO01000105.1"/>
</dbReference>
<name>A0A1V2H2J6_9PROT</name>
<keyword evidence="2" id="KW-1185">Reference proteome</keyword>
<proteinExistence type="predicted"/>
<dbReference type="EMBL" id="MLCO01000105">
    <property type="protein sequence ID" value="ONG53277.1"/>
    <property type="molecule type" value="Genomic_DNA"/>
</dbReference>
<sequence length="111" mass="11666">MKLPLGPATLCFAISDLVPLLPDLRNAAGHANAEAIKAQEAGEQLLCQATAHMTLRLLFPGGFFQSAEAPSPEEASLLRQAEVCAQNARSAQARAARLTALIQTVEANPCS</sequence>
<evidence type="ECO:0000313" key="2">
    <source>
        <dbReference type="Proteomes" id="UP000188879"/>
    </source>
</evidence>
<accession>A0A1V2H2J6</accession>
<evidence type="ECO:0000313" key="1">
    <source>
        <dbReference type="EMBL" id="ONG53277.1"/>
    </source>
</evidence>
<organism evidence="1 2">
    <name type="scientific">Teichococcus deserti</name>
    <dbReference type="NCBI Taxonomy" id="1817963"/>
    <lineage>
        <taxon>Bacteria</taxon>
        <taxon>Pseudomonadati</taxon>
        <taxon>Pseudomonadota</taxon>
        <taxon>Alphaproteobacteria</taxon>
        <taxon>Acetobacterales</taxon>
        <taxon>Roseomonadaceae</taxon>
        <taxon>Roseomonas</taxon>
    </lineage>
</organism>